<dbReference type="EMBL" id="AQHZ01000029">
    <property type="protein sequence ID" value="ENO17313.1"/>
    <property type="molecule type" value="Genomic_DNA"/>
</dbReference>
<evidence type="ECO:0000313" key="4">
    <source>
        <dbReference type="Proteomes" id="UP000013015"/>
    </source>
</evidence>
<dbReference type="STRING" id="888050.HMPREF9004_1855"/>
<feature type="domain" description="Anti-sigma K factor RskA C-terminal" evidence="2">
    <location>
        <begin position="110"/>
        <end position="242"/>
    </location>
</feature>
<feature type="compositionally biased region" description="Low complexity" evidence="1">
    <location>
        <begin position="66"/>
        <end position="79"/>
    </location>
</feature>
<dbReference type="eggNOG" id="COG5343">
    <property type="taxonomic scope" value="Bacteria"/>
</dbReference>
<dbReference type="InterPro" id="IPR018764">
    <property type="entry name" value="RskA_C"/>
</dbReference>
<dbReference type="PATRIC" id="fig|888050.3.peg.1773"/>
<organism evidence="3 4">
    <name type="scientific">Schaalia cardiffensis F0333</name>
    <dbReference type="NCBI Taxonomy" id="888050"/>
    <lineage>
        <taxon>Bacteria</taxon>
        <taxon>Bacillati</taxon>
        <taxon>Actinomycetota</taxon>
        <taxon>Actinomycetes</taxon>
        <taxon>Actinomycetales</taxon>
        <taxon>Actinomycetaceae</taxon>
        <taxon>Schaalia</taxon>
    </lineage>
</organism>
<accession>N6X826</accession>
<evidence type="ECO:0000259" key="2">
    <source>
        <dbReference type="Pfam" id="PF10099"/>
    </source>
</evidence>
<gene>
    <name evidence="3" type="ORF">HMPREF9004_1855</name>
</gene>
<feature type="region of interest" description="Disordered" evidence="1">
    <location>
        <begin position="255"/>
        <end position="296"/>
    </location>
</feature>
<dbReference type="HOGENOM" id="CLU_958116_0_0_11"/>
<protein>
    <recommendedName>
        <fullName evidence="2">Anti-sigma K factor RskA C-terminal domain-containing protein</fullName>
    </recommendedName>
</protein>
<dbReference type="RefSeq" id="WP_005964817.1">
    <property type="nucleotide sequence ID" value="NZ_CP040505.1"/>
</dbReference>
<evidence type="ECO:0000256" key="1">
    <source>
        <dbReference type="SAM" id="MobiDB-lite"/>
    </source>
</evidence>
<feature type="region of interest" description="Disordered" evidence="1">
    <location>
        <begin position="62"/>
        <end position="85"/>
    </location>
</feature>
<comment type="caution">
    <text evidence="3">The sequence shown here is derived from an EMBL/GenBank/DDBJ whole genome shotgun (WGS) entry which is preliminary data.</text>
</comment>
<proteinExistence type="predicted"/>
<dbReference type="OrthoDB" id="153510at2"/>
<reference evidence="3 4" key="1">
    <citation type="submission" date="2013-03" db="EMBL/GenBank/DDBJ databases">
        <title>Reference genome for the Human Microbiome Project.</title>
        <authorList>
            <person name="Aqrawi P."/>
            <person name="Ayvaz T."/>
            <person name="Bess C."/>
            <person name="Blankenburg K."/>
            <person name="Coyle M."/>
            <person name="Deng J."/>
            <person name="Forbes L."/>
            <person name="Fowler G."/>
            <person name="Francisco L."/>
            <person name="Fu Q."/>
            <person name="Gibbs R."/>
            <person name="Gross S."/>
            <person name="Gubbala S."/>
            <person name="Hale W."/>
            <person name="Hemphill L."/>
            <person name="Highlander S."/>
            <person name="Hirani K."/>
            <person name="Jackson L."/>
            <person name="Jakkamsetti A."/>
            <person name="Javaid M."/>
            <person name="Jayaseelan J.C."/>
            <person name="Jiang H."/>
            <person name="Joshi V."/>
            <person name="Korchina V."/>
            <person name="Kovar C."/>
            <person name="Lara F."/>
            <person name="Lee S."/>
            <person name="Liu Y."/>
            <person name="Mata R."/>
            <person name="Mathew T."/>
            <person name="Munidasa M."/>
            <person name="Muzny D."/>
            <person name="Nazareth L."/>
            <person name="Ngo R."/>
            <person name="Nguyen L."/>
            <person name="Nguyen N."/>
            <person name="Okwuonu G."/>
            <person name="Ongeri F."/>
            <person name="Palculict T."/>
            <person name="Patil S."/>
            <person name="Petrosino J."/>
            <person name="Pham C."/>
            <person name="Pham P."/>
            <person name="Pu L.-L."/>
            <person name="Qin X."/>
            <person name="Qu J."/>
            <person name="Reid J."/>
            <person name="Ross M."/>
            <person name="Ruth R."/>
            <person name="Saada N."/>
            <person name="San Lucas F."/>
            <person name="Santibanez J."/>
            <person name="Shang Y."/>
            <person name="Simmons D."/>
            <person name="Song X.-Z."/>
            <person name="Tang L.-Y."/>
            <person name="Thornton R."/>
            <person name="Warren J."/>
            <person name="Weissenberger G."/>
            <person name="Wilczek-Boney K."/>
            <person name="Worley K."/>
            <person name="Youmans B."/>
            <person name="Zhang J."/>
            <person name="Zhang L."/>
            <person name="Zhao Z."/>
            <person name="Zhou C."/>
            <person name="Zhu D."/>
            <person name="Zhu Y."/>
        </authorList>
    </citation>
    <scope>NUCLEOTIDE SEQUENCE [LARGE SCALE GENOMIC DNA]</scope>
    <source>
        <strain evidence="3 4">F0333</strain>
    </source>
</reference>
<dbReference type="Proteomes" id="UP000013015">
    <property type="component" value="Unassembled WGS sequence"/>
</dbReference>
<dbReference type="AlphaFoldDB" id="N6X826"/>
<dbReference type="GO" id="GO:0005886">
    <property type="term" value="C:plasma membrane"/>
    <property type="evidence" value="ECO:0007669"/>
    <property type="project" value="InterPro"/>
</dbReference>
<dbReference type="Pfam" id="PF10099">
    <property type="entry name" value="RskA_C"/>
    <property type="match status" value="1"/>
</dbReference>
<keyword evidence="4" id="KW-1185">Reference proteome</keyword>
<sequence>MNANRHEPVDPDEVEGFECEAVDMELAGILGSSLAPLEPSAGFKEALFARLDEVEQIPEEALAPVSSDIRSSSSSSSSSTGGMAWGEQEPLAQVLPLRHRLRPWLLRSTAAAALLVVGIGIGRASAITDMSQEHSYAMLNQSQDVERSTDTMPDGHIATLTWSSEMGKAAVTLPSQMSEGMTEPSSTKVLQVWVRDAQGVRSAGVYSPSRGMNFAFIDLMPEDGDEIFVTIEPAGGSQAPSGEALVAMRVGASSFAGDEGGAQDEGRAQDRDGAEEGDISGAIEGAQAGTRAALDS</sequence>
<name>N6X826_9ACTO</name>
<evidence type="ECO:0000313" key="3">
    <source>
        <dbReference type="EMBL" id="ENO17313.1"/>
    </source>
</evidence>
<feature type="compositionally biased region" description="Basic and acidic residues" evidence="1">
    <location>
        <begin position="264"/>
        <end position="274"/>
    </location>
</feature>